<gene>
    <name evidence="1" type="ORF">HYC85_003779</name>
</gene>
<protein>
    <submittedName>
        <fullName evidence="1">Uncharacterized protein</fullName>
    </submittedName>
</protein>
<dbReference type="Proteomes" id="UP000593564">
    <property type="component" value="Unassembled WGS sequence"/>
</dbReference>
<dbReference type="Gene3D" id="3.30.200.20">
    <property type="entry name" value="Phosphorylase Kinase, domain 1"/>
    <property type="match status" value="1"/>
</dbReference>
<proteinExistence type="predicted"/>
<organism evidence="1 2">
    <name type="scientific">Camellia sinensis</name>
    <name type="common">Tea plant</name>
    <name type="synonym">Thea sinensis</name>
    <dbReference type="NCBI Taxonomy" id="4442"/>
    <lineage>
        <taxon>Eukaryota</taxon>
        <taxon>Viridiplantae</taxon>
        <taxon>Streptophyta</taxon>
        <taxon>Embryophyta</taxon>
        <taxon>Tracheophyta</taxon>
        <taxon>Spermatophyta</taxon>
        <taxon>Magnoliopsida</taxon>
        <taxon>eudicotyledons</taxon>
        <taxon>Gunneridae</taxon>
        <taxon>Pentapetalae</taxon>
        <taxon>asterids</taxon>
        <taxon>Ericales</taxon>
        <taxon>Theaceae</taxon>
        <taxon>Camellia</taxon>
    </lineage>
</organism>
<name>A0A7J7HWT0_CAMSI</name>
<evidence type="ECO:0000313" key="2">
    <source>
        <dbReference type="Proteomes" id="UP000593564"/>
    </source>
</evidence>
<dbReference type="AlphaFoldDB" id="A0A7J7HWT0"/>
<keyword evidence="2" id="KW-1185">Reference proteome</keyword>
<reference evidence="1 2" key="2">
    <citation type="submission" date="2020-07" db="EMBL/GenBank/DDBJ databases">
        <title>Genome assembly of wild tea tree DASZ reveals pedigree and selection history of tea varieties.</title>
        <authorList>
            <person name="Zhang W."/>
        </authorList>
    </citation>
    <scope>NUCLEOTIDE SEQUENCE [LARGE SCALE GENOMIC DNA]</scope>
    <source>
        <strain evidence="2">cv. G240</strain>
        <tissue evidence="1">Leaf</tissue>
    </source>
</reference>
<dbReference type="EMBL" id="JACBKZ010000002">
    <property type="protein sequence ID" value="KAF5956554.1"/>
    <property type="molecule type" value="Genomic_DNA"/>
</dbReference>
<reference evidence="2" key="1">
    <citation type="journal article" date="2020" name="Nat. Commun.">
        <title>Genome assembly of wild tea tree DASZ reveals pedigree and selection history of tea varieties.</title>
        <authorList>
            <person name="Zhang W."/>
            <person name="Zhang Y."/>
            <person name="Qiu H."/>
            <person name="Guo Y."/>
            <person name="Wan H."/>
            <person name="Zhang X."/>
            <person name="Scossa F."/>
            <person name="Alseekh S."/>
            <person name="Zhang Q."/>
            <person name="Wang P."/>
            <person name="Xu L."/>
            <person name="Schmidt M.H."/>
            <person name="Jia X."/>
            <person name="Li D."/>
            <person name="Zhu A."/>
            <person name="Guo F."/>
            <person name="Chen W."/>
            <person name="Ni D."/>
            <person name="Usadel B."/>
            <person name="Fernie A.R."/>
            <person name="Wen W."/>
        </authorList>
    </citation>
    <scope>NUCLEOTIDE SEQUENCE [LARGE SCALE GENOMIC DNA]</scope>
    <source>
        <strain evidence="2">cv. G240</strain>
    </source>
</reference>
<comment type="caution">
    <text evidence="1">The sequence shown here is derived from an EMBL/GenBank/DDBJ whole genome shotgun (WGS) entry which is preliminary data.</text>
</comment>
<sequence length="50" mass="5452">MADINSACGELVHGGQFIKHNICGHIFEITAEYRPPIMPFGCGSAYGIVW</sequence>
<evidence type="ECO:0000313" key="1">
    <source>
        <dbReference type="EMBL" id="KAF5956554.1"/>
    </source>
</evidence>
<accession>A0A7J7HWT0</accession>